<evidence type="ECO:0000313" key="2">
    <source>
        <dbReference type="Proteomes" id="UP000886523"/>
    </source>
</evidence>
<accession>A0A9P6AN95</accession>
<name>A0A9P6AN95_9AGAM</name>
<gene>
    <name evidence="1" type="ORF">BS47DRAFT_1397377</name>
</gene>
<keyword evidence="2" id="KW-1185">Reference proteome</keyword>
<proteinExistence type="predicted"/>
<protein>
    <submittedName>
        <fullName evidence="1">Uncharacterized protein</fullName>
    </submittedName>
</protein>
<sequence>MVALFATGFDPIRSFKKFIHAGPMGGSFFFYKLAFNLNPPTPALLIVSLMWLQEPPKMIAVEYAGHFLALAASNLLMPGAPAF</sequence>
<comment type="caution">
    <text evidence="1">The sequence shown here is derived from an EMBL/GenBank/DDBJ whole genome shotgun (WGS) entry which is preliminary data.</text>
</comment>
<evidence type="ECO:0000313" key="1">
    <source>
        <dbReference type="EMBL" id="KAF9508902.1"/>
    </source>
</evidence>
<dbReference type="AlphaFoldDB" id="A0A9P6AN95"/>
<organism evidence="1 2">
    <name type="scientific">Hydnum rufescens UP504</name>
    <dbReference type="NCBI Taxonomy" id="1448309"/>
    <lineage>
        <taxon>Eukaryota</taxon>
        <taxon>Fungi</taxon>
        <taxon>Dikarya</taxon>
        <taxon>Basidiomycota</taxon>
        <taxon>Agaricomycotina</taxon>
        <taxon>Agaricomycetes</taxon>
        <taxon>Cantharellales</taxon>
        <taxon>Hydnaceae</taxon>
        <taxon>Hydnum</taxon>
    </lineage>
</organism>
<dbReference type="EMBL" id="MU129047">
    <property type="protein sequence ID" value="KAF9508902.1"/>
    <property type="molecule type" value="Genomic_DNA"/>
</dbReference>
<reference evidence="1" key="1">
    <citation type="journal article" date="2020" name="Nat. Commun.">
        <title>Large-scale genome sequencing of mycorrhizal fungi provides insights into the early evolution of symbiotic traits.</title>
        <authorList>
            <person name="Miyauchi S."/>
            <person name="Kiss E."/>
            <person name="Kuo A."/>
            <person name="Drula E."/>
            <person name="Kohler A."/>
            <person name="Sanchez-Garcia M."/>
            <person name="Morin E."/>
            <person name="Andreopoulos B."/>
            <person name="Barry K.W."/>
            <person name="Bonito G."/>
            <person name="Buee M."/>
            <person name="Carver A."/>
            <person name="Chen C."/>
            <person name="Cichocki N."/>
            <person name="Clum A."/>
            <person name="Culley D."/>
            <person name="Crous P.W."/>
            <person name="Fauchery L."/>
            <person name="Girlanda M."/>
            <person name="Hayes R.D."/>
            <person name="Keri Z."/>
            <person name="LaButti K."/>
            <person name="Lipzen A."/>
            <person name="Lombard V."/>
            <person name="Magnuson J."/>
            <person name="Maillard F."/>
            <person name="Murat C."/>
            <person name="Nolan M."/>
            <person name="Ohm R.A."/>
            <person name="Pangilinan J."/>
            <person name="Pereira M.F."/>
            <person name="Perotto S."/>
            <person name="Peter M."/>
            <person name="Pfister S."/>
            <person name="Riley R."/>
            <person name="Sitrit Y."/>
            <person name="Stielow J.B."/>
            <person name="Szollosi G."/>
            <person name="Zifcakova L."/>
            <person name="Stursova M."/>
            <person name="Spatafora J.W."/>
            <person name="Tedersoo L."/>
            <person name="Vaario L.M."/>
            <person name="Yamada A."/>
            <person name="Yan M."/>
            <person name="Wang P."/>
            <person name="Xu J."/>
            <person name="Bruns T."/>
            <person name="Baldrian P."/>
            <person name="Vilgalys R."/>
            <person name="Dunand C."/>
            <person name="Henrissat B."/>
            <person name="Grigoriev I.V."/>
            <person name="Hibbett D."/>
            <person name="Nagy L.G."/>
            <person name="Martin F.M."/>
        </authorList>
    </citation>
    <scope>NUCLEOTIDE SEQUENCE</scope>
    <source>
        <strain evidence="1">UP504</strain>
    </source>
</reference>
<dbReference type="Proteomes" id="UP000886523">
    <property type="component" value="Unassembled WGS sequence"/>
</dbReference>